<dbReference type="EMBL" id="JAWWNJ010000033">
    <property type="protein sequence ID" value="KAK7025839.1"/>
    <property type="molecule type" value="Genomic_DNA"/>
</dbReference>
<name>A0AAW0BHJ1_9AGAR</name>
<evidence type="ECO:0000313" key="2">
    <source>
        <dbReference type="Proteomes" id="UP001362999"/>
    </source>
</evidence>
<accession>A0AAW0BHJ1</accession>
<protein>
    <submittedName>
        <fullName evidence="1">Uncharacterized protein</fullName>
    </submittedName>
</protein>
<keyword evidence="2" id="KW-1185">Reference proteome</keyword>
<reference evidence="1 2" key="1">
    <citation type="journal article" date="2024" name="J Genomics">
        <title>Draft genome sequencing and assembly of Favolaschia claudopus CIRM-BRFM 2984 isolated from oak limbs.</title>
        <authorList>
            <person name="Navarro D."/>
            <person name="Drula E."/>
            <person name="Chaduli D."/>
            <person name="Cazenave R."/>
            <person name="Ahrendt S."/>
            <person name="Wang J."/>
            <person name="Lipzen A."/>
            <person name="Daum C."/>
            <person name="Barry K."/>
            <person name="Grigoriev I.V."/>
            <person name="Favel A."/>
            <person name="Rosso M.N."/>
            <person name="Martin F."/>
        </authorList>
    </citation>
    <scope>NUCLEOTIDE SEQUENCE [LARGE SCALE GENOMIC DNA]</scope>
    <source>
        <strain evidence="1 2">CIRM-BRFM 2984</strain>
    </source>
</reference>
<dbReference type="AlphaFoldDB" id="A0AAW0BHJ1"/>
<dbReference type="Proteomes" id="UP001362999">
    <property type="component" value="Unassembled WGS sequence"/>
</dbReference>
<proteinExistence type="predicted"/>
<sequence length="258" mass="28420">MLLSSPPLSALLFHDPRPFPRATFDARSVAPQVPEHIPSSSVKIHCSLYGAPVSRTDGTALFRRPQQHFYTSPVLHSTTRYCSHRRTTDAIRAASLCGVAHPKTRFTAAVTKPSTRPRSSLPSMHSTWSHGCHAFVAARLANHYQAFLLKSTFYRPEPTASVPLYPLSVILSLRLGIQAYQARGNTTLSTLPSKPLHFACNKPRFFDLCNVNLRIKLRGSPCLIPSPLPAPLPPSPALPICRNIDSPVADVELPVIYM</sequence>
<organism evidence="1 2">
    <name type="scientific">Favolaschia claudopus</name>
    <dbReference type="NCBI Taxonomy" id="2862362"/>
    <lineage>
        <taxon>Eukaryota</taxon>
        <taxon>Fungi</taxon>
        <taxon>Dikarya</taxon>
        <taxon>Basidiomycota</taxon>
        <taxon>Agaricomycotina</taxon>
        <taxon>Agaricomycetes</taxon>
        <taxon>Agaricomycetidae</taxon>
        <taxon>Agaricales</taxon>
        <taxon>Marasmiineae</taxon>
        <taxon>Mycenaceae</taxon>
        <taxon>Favolaschia</taxon>
    </lineage>
</organism>
<comment type="caution">
    <text evidence="1">The sequence shown here is derived from an EMBL/GenBank/DDBJ whole genome shotgun (WGS) entry which is preliminary data.</text>
</comment>
<gene>
    <name evidence="1" type="ORF">R3P38DRAFT_3531770</name>
</gene>
<evidence type="ECO:0000313" key="1">
    <source>
        <dbReference type="EMBL" id="KAK7025839.1"/>
    </source>
</evidence>